<feature type="compositionally biased region" description="Basic and acidic residues" evidence="15">
    <location>
        <begin position="491"/>
        <end position="503"/>
    </location>
</feature>
<feature type="compositionally biased region" description="Pro residues" evidence="15">
    <location>
        <begin position="557"/>
        <end position="570"/>
    </location>
</feature>
<dbReference type="Proteomes" id="UP000593571">
    <property type="component" value="Unassembled WGS sequence"/>
</dbReference>
<feature type="compositionally biased region" description="Basic and acidic residues" evidence="15">
    <location>
        <begin position="728"/>
        <end position="738"/>
    </location>
</feature>
<keyword evidence="6" id="KW-0963">Cytoplasm</keyword>
<dbReference type="InterPro" id="IPR004148">
    <property type="entry name" value="BAR_dom"/>
</dbReference>
<feature type="compositionally biased region" description="Acidic residues" evidence="15">
    <location>
        <begin position="745"/>
        <end position="754"/>
    </location>
</feature>
<dbReference type="SMART" id="SM00324">
    <property type="entry name" value="RhoGAP"/>
    <property type="match status" value="1"/>
</dbReference>
<evidence type="ECO:0000256" key="6">
    <source>
        <dbReference type="ARBA" id="ARBA00022490"/>
    </source>
</evidence>
<dbReference type="AlphaFoldDB" id="A0A7J8EWN7"/>
<dbReference type="InterPro" id="IPR000198">
    <property type="entry name" value="RhoGAP_dom"/>
</dbReference>
<sequence length="754" mass="81255">MKKQFNRMKQLANQTVGRAEKTEVLSEDLLQIERRLDAVRAMCHQSHKRLVGCFQGQHGTDADRRHKKLPLTTLAQNLQEASAQLEESLLGKMLETCGEAENQLALELSQHEVFVEREVVDPLCSIAEVEIPNIQKQRKQLAKLVLDWDSVRTRWNQAHKSSGTNFQGLPSKIDTLKEEMDEAGNKVEQCKDQLAADMYSFMAKEGEYGNFFVTLLEAQADYHRKALAVLEKALPEMQAHQDRWAEKPAFGTPLEEHLKRSGREIALPLEACVMLLLETGMREEGLFRIGAGASKLKKLKAALDCSTSHLDEFYSDPHAVAGALKSYLRELPEPLMTFHLYEEWTQVASVQDQDKKLQDLWRTCQKLPQPNFVNFRYLIKFLAKLAQTSDANKMTPSNIAIVLGPNLLWARNEGTLAEMAAATSVHVVAVIEPIIQHADWFFPGEVEFNVSEAFAPLATPNSNHSTNTGNESDSGTLERKRPASMAVMEGDLAKKESPPKPKDPAAAPTTSRNGGPAAGGPNQAQPPASSHQLTASPAHSSAGSSPHTLRRAVKKPAPAPPKPGHPPPGHPGGQSSPGAAQNAAGPLPRPAPGSPSLSARHPGPAPGPTQPPAPRRASGSQAPLQAPSHPPPQPPAHSPPRTPTPPGTPPPGKHSPGPPGAHAEATGTLPRPRPVPKPRNRPNVPPPPQPAGTHPGEGGLGAAPTGSRIVTDASSKGTEPLRGVFPEMHPDPASRDLPGHLLLDADNDTESTAL</sequence>
<evidence type="ECO:0000256" key="3">
    <source>
        <dbReference type="ARBA" id="ARBA00004496"/>
    </source>
</evidence>
<feature type="compositionally biased region" description="Low complexity" evidence="15">
    <location>
        <begin position="535"/>
        <end position="547"/>
    </location>
</feature>
<evidence type="ECO:0000256" key="7">
    <source>
        <dbReference type="ARBA" id="ARBA00022553"/>
    </source>
</evidence>
<comment type="subcellular location">
    <subcellularLocation>
        <location evidence="2">Cell junction</location>
        <location evidence="2">Tight junction</location>
    </subcellularLocation>
    <subcellularLocation>
        <location evidence="3">Cytoplasm</location>
    </subcellularLocation>
    <subcellularLocation>
        <location evidence="1">Membrane</location>
        <topology evidence="1">Peripheral membrane protein</topology>
    </subcellularLocation>
</comment>
<name>A0A7J8EWN7_ROUAE</name>
<evidence type="ECO:0000256" key="13">
    <source>
        <dbReference type="ARBA" id="ARBA00070237"/>
    </source>
</evidence>
<dbReference type="SUPFAM" id="SSF103657">
    <property type="entry name" value="BAR/IMD domain-like"/>
    <property type="match status" value="1"/>
</dbReference>
<proteinExistence type="predicted"/>
<evidence type="ECO:0000313" key="18">
    <source>
        <dbReference type="EMBL" id="KAF6439745.1"/>
    </source>
</evidence>
<comment type="caution">
    <text evidence="18">The sequence shown here is derived from an EMBL/GenBank/DDBJ whole genome shotgun (WGS) entry which is preliminary data.</text>
</comment>
<gene>
    <name evidence="18" type="ORF">HJG63_000902</name>
</gene>
<dbReference type="GO" id="GO:0016020">
    <property type="term" value="C:membrane"/>
    <property type="evidence" value="ECO:0007669"/>
    <property type="project" value="UniProtKB-SubCell"/>
</dbReference>
<feature type="compositionally biased region" description="Pro residues" evidence="15">
    <location>
        <begin position="628"/>
        <end position="659"/>
    </location>
</feature>
<evidence type="ECO:0000256" key="1">
    <source>
        <dbReference type="ARBA" id="ARBA00004170"/>
    </source>
</evidence>
<evidence type="ECO:0000256" key="12">
    <source>
        <dbReference type="ARBA" id="ARBA00065623"/>
    </source>
</evidence>
<evidence type="ECO:0000256" key="14">
    <source>
        <dbReference type="ARBA" id="ARBA00083392"/>
    </source>
</evidence>
<evidence type="ECO:0000259" key="16">
    <source>
        <dbReference type="PROSITE" id="PS50238"/>
    </source>
</evidence>
<accession>A0A7J8EWN7</accession>
<dbReference type="EMBL" id="JACASE010000008">
    <property type="protein sequence ID" value="KAF6439745.1"/>
    <property type="molecule type" value="Genomic_DNA"/>
</dbReference>
<evidence type="ECO:0000256" key="10">
    <source>
        <dbReference type="ARBA" id="ARBA00023136"/>
    </source>
</evidence>
<dbReference type="GO" id="GO:0035020">
    <property type="term" value="P:regulation of Rac protein signal transduction"/>
    <property type="evidence" value="ECO:0007669"/>
    <property type="project" value="TreeGrafter"/>
</dbReference>
<dbReference type="CDD" id="cd04386">
    <property type="entry name" value="RhoGAP_nadrin"/>
    <property type="match status" value="1"/>
</dbReference>
<dbReference type="GO" id="GO:0005096">
    <property type="term" value="F:GTPase activator activity"/>
    <property type="evidence" value="ECO:0007669"/>
    <property type="project" value="UniProtKB-KW"/>
</dbReference>
<dbReference type="PRINTS" id="PR01217">
    <property type="entry name" value="PRICHEXTENSN"/>
</dbReference>
<keyword evidence="7" id="KW-0597">Phosphoprotein</keyword>
<dbReference type="PROSITE" id="PS50238">
    <property type="entry name" value="RHOGAP"/>
    <property type="match status" value="1"/>
</dbReference>
<keyword evidence="19" id="KW-1185">Reference proteome</keyword>
<dbReference type="InterPro" id="IPR027267">
    <property type="entry name" value="AH/BAR_dom_sf"/>
</dbReference>
<dbReference type="GO" id="GO:0017124">
    <property type="term" value="F:SH3 domain binding"/>
    <property type="evidence" value="ECO:0007669"/>
    <property type="project" value="UniProtKB-KW"/>
</dbReference>
<dbReference type="InterPro" id="IPR047165">
    <property type="entry name" value="RHG17/44/SH3BP1-like"/>
</dbReference>
<feature type="region of interest" description="Disordered" evidence="15">
    <location>
        <begin position="457"/>
        <end position="754"/>
    </location>
</feature>
<feature type="compositionally biased region" description="Pro residues" evidence="15">
    <location>
        <begin position="603"/>
        <end position="614"/>
    </location>
</feature>
<dbReference type="PROSITE" id="PS51021">
    <property type="entry name" value="BAR"/>
    <property type="match status" value="1"/>
</dbReference>
<comment type="function">
    <text evidence="11">Rho GTPase-activating protein involved in the maintenance of tight junction by regulating the activity of CDC42, thereby playing a central role in apical polarity of epithelial cells. Specifically acts as a GTPase activator for the CDC42 GTPase by converting it to an inactive GDP-bound state. The complex formed with AMOT acts by regulating the uptake of polarity proteins at tight junctions, possibly by deciding whether tight junction transmembrane proteins are recycled back to the plasma membrane or sent elsewhere. Participates in the Ca(2+)-dependent regulation of exocytosis, possibly by catalyzing GTPase activity of Rho family proteins and by inducing the reorganization of the cortical actin filaments. Acts as a GTPase activator in vitro for RAC1.</text>
</comment>
<organism evidence="18 19">
    <name type="scientific">Rousettus aegyptiacus</name>
    <name type="common">Egyptian fruit bat</name>
    <name type="synonym">Pteropus aegyptiacus</name>
    <dbReference type="NCBI Taxonomy" id="9407"/>
    <lineage>
        <taxon>Eukaryota</taxon>
        <taxon>Metazoa</taxon>
        <taxon>Chordata</taxon>
        <taxon>Craniata</taxon>
        <taxon>Vertebrata</taxon>
        <taxon>Euteleostomi</taxon>
        <taxon>Mammalia</taxon>
        <taxon>Eutheria</taxon>
        <taxon>Laurasiatheria</taxon>
        <taxon>Chiroptera</taxon>
        <taxon>Yinpterochiroptera</taxon>
        <taxon>Pteropodoidea</taxon>
        <taxon>Pteropodidae</taxon>
        <taxon>Rousettinae</taxon>
        <taxon>Rousettus</taxon>
    </lineage>
</organism>
<dbReference type="FunFam" id="1.20.1270.60:FF:000019">
    <property type="entry name" value="rho GTPase-activating protein 17 isoform X1"/>
    <property type="match status" value="1"/>
</dbReference>
<protein>
    <recommendedName>
        <fullName evidence="13">Rho GTPase-activating protein 17</fullName>
    </recommendedName>
    <alternativeName>
        <fullName evidence="14">Rho-type GTPase-activating protein 17</fullName>
    </alternativeName>
</protein>
<keyword evidence="9" id="KW-0729">SH3-binding</keyword>
<feature type="domain" description="BAR" evidence="17">
    <location>
        <begin position="14"/>
        <end position="246"/>
    </location>
</feature>
<dbReference type="Gene3D" id="1.10.555.10">
    <property type="entry name" value="Rho GTPase activation protein"/>
    <property type="match status" value="1"/>
</dbReference>
<evidence type="ECO:0000256" key="5">
    <source>
        <dbReference type="ARBA" id="ARBA00022468"/>
    </source>
</evidence>
<keyword evidence="10" id="KW-0472">Membrane</keyword>
<dbReference type="SMART" id="SM00721">
    <property type="entry name" value="BAR"/>
    <property type="match status" value="1"/>
</dbReference>
<dbReference type="PANTHER" id="PTHR14130">
    <property type="entry name" value="3BP-1 RELATED RHOGAP"/>
    <property type="match status" value="1"/>
</dbReference>
<feature type="domain" description="Rho-GAP" evidence="16">
    <location>
        <begin position="252"/>
        <end position="442"/>
    </location>
</feature>
<evidence type="ECO:0000256" key="15">
    <source>
        <dbReference type="SAM" id="MobiDB-lite"/>
    </source>
</evidence>
<dbReference type="GO" id="GO:0005829">
    <property type="term" value="C:cytosol"/>
    <property type="evidence" value="ECO:0007669"/>
    <property type="project" value="TreeGrafter"/>
</dbReference>
<comment type="subunit">
    <text evidence="12">Component of a complex whose core is composed of ARHGAP17, AMOT, PALS1, PATJ and PARD3/PAR3. Interacts with NHERF1, FNBP1, TRIP10, CAPZA (CAPZA1, CAPZA2 or CAPZA3), CAPZB, CD2AP and SH3KBP1/CIN85.</text>
</comment>
<feature type="compositionally biased region" description="Pro residues" evidence="15">
    <location>
        <begin position="681"/>
        <end position="690"/>
    </location>
</feature>
<dbReference type="Pfam" id="PF00620">
    <property type="entry name" value="RhoGAP"/>
    <property type="match status" value="1"/>
</dbReference>
<keyword evidence="8" id="KW-0965">Cell junction</keyword>
<keyword evidence="5" id="KW-0343">GTPase activation</keyword>
<evidence type="ECO:0000256" key="4">
    <source>
        <dbReference type="ARBA" id="ARBA00022427"/>
    </source>
</evidence>
<evidence type="ECO:0000256" key="9">
    <source>
        <dbReference type="ARBA" id="ARBA00023036"/>
    </source>
</evidence>
<feature type="compositionally biased region" description="Polar residues" evidence="15">
    <location>
        <begin position="459"/>
        <end position="475"/>
    </location>
</feature>
<evidence type="ECO:0000256" key="2">
    <source>
        <dbReference type="ARBA" id="ARBA00004435"/>
    </source>
</evidence>
<dbReference type="GO" id="GO:0005923">
    <property type="term" value="C:bicellular tight junction"/>
    <property type="evidence" value="ECO:0007669"/>
    <property type="project" value="UniProtKB-SubCell"/>
</dbReference>
<dbReference type="FunFam" id="1.10.555.10:FF:000001">
    <property type="entry name" value="Rho GTPase activating protein 44"/>
    <property type="match status" value="1"/>
</dbReference>
<dbReference type="SUPFAM" id="SSF48350">
    <property type="entry name" value="GTPase activation domain, GAP"/>
    <property type="match status" value="1"/>
</dbReference>
<reference evidence="18 19" key="1">
    <citation type="journal article" date="2020" name="Nature">
        <title>Six reference-quality genomes reveal evolution of bat adaptations.</title>
        <authorList>
            <person name="Jebb D."/>
            <person name="Huang Z."/>
            <person name="Pippel M."/>
            <person name="Hughes G.M."/>
            <person name="Lavrichenko K."/>
            <person name="Devanna P."/>
            <person name="Winkler S."/>
            <person name="Jermiin L.S."/>
            <person name="Skirmuntt E.C."/>
            <person name="Katzourakis A."/>
            <person name="Burkitt-Gray L."/>
            <person name="Ray D.A."/>
            <person name="Sullivan K.A.M."/>
            <person name="Roscito J.G."/>
            <person name="Kirilenko B.M."/>
            <person name="Davalos L.M."/>
            <person name="Corthals A.P."/>
            <person name="Power M.L."/>
            <person name="Jones G."/>
            <person name="Ransome R.D."/>
            <person name="Dechmann D.K.N."/>
            <person name="Locatelli A.G."/>
            <person name="Puechmaille S.J."/>
            <person name="Fedrigo O."/>
            <person name="Jarvis E.D."/>
            <person name="Hiller M."/>
            <person name="Vernes S.C."/>
            <person name="Myers E.W."/>
            <person name="Teeling E.C."/>
        </authorList>
    </citation>
    <scope>NUCLEOTIDE SEQUENCE [LARGE SCALE GENOMIC DNA]</scope>
    <source>
        <strain evidence="18">MRouAeg1</strain>
        <tissue evidence="18">Muscle</tissue>
    </source>
</reference>
<evidence type="ECO:0000313" key="19">
    <source>
        <dbReference type="Proteomes" id="UP000593571"/>
    </source>
</evidence>
<dbReference type="InterPro" id="IPR008936">
    <property type="entry name" value="Rho_GTPase_activation_prot"/>
</dbReference>
<feature type="compositionally biased region" description="Low complexity" evidence="15">
    <location>
        <begin position="504"/>
        <end position="528"/>
    </location>
</feature>
<keyword evidence="4" id="KW-0796">Tight junction</keyword>
<dbReference type="GO" id="GO:0032956">
    <property type="term" value="P:regulation of actin cytoskeleton organization"/>
    <property type="evidence" value="ECO:0007669"/>
    <property type="project" value="TreeGrafter"/>
</dbReference>
<dbReference type="PANTHER" id="PTHR14130:SF3">
    <property type="entry name" value="RHO GTPASE-ACTIVATING PROTEIN 17"/>
    <property type="match status" value="1"/>
</dbReference>
<evidence type="ECO:0000256" key="11">
    <source>
        <dbReference type="ARBA" id="ARBA00055904"/>
    </source>
</evidence>
<dbReference type="Pfam" id="PF03114">
    <property type="entry name" value="BAR"/>
    <property type="match status" value="1"/>
</dbReference>
<evidence type="ECO:0000259" key="17">
    <source>
        <dbReference type="PROSITE" id="PS51021"/>
    </source>
</evidence>
<dbReference type="GO" id="GO:0007165">
    <property type="term" value="P:signal transduction"/>
    <property type="evidence" value="ECO:0007669"/>
    <property type="project" value="InterPro"/>
</dbReference>
<dbReference type="Gene3D" id="1.20.1270.60">
    <property type="entry name" value="Arfaptin homology (AH) domain/BAR domain"/>
    <property type="match status" value="1"/>
</dbReference>
<evidence type="ECO:0000256" key="8">
    <source>
        <dbReference type="ARBA" id="ARBA00022949"/>
    </source>
</evidence>